<comment type="caution">
    <text evidence="2">The sequence shown here is derived from an EMBL/GenBank/DDBJ whole genome shotgun (WGS) entry which is preliminary data.</text>
</comment>
<evidence type="ECO:0000259" key="1">
    <source>
        <dbReference type="Pfam" id="PF08241"/>
    </source>
</evidence>
<dbReference type="Pfam" id="PF08241">
    <property type="entry name" value="Methyltransf_11"/>
    <property type="match status" value="1"/>
</dbReference>
<dbReference type="CDD" id="cd02440">
    <property type="entry name" value="AdoMet_MTases"/>
    <property type="match status" value="1"/>
</dbReference>
<dbReference type="InterPro" id="IPR013216">
    <property type="entry name" value="Methyltransf_11"/>
</dbReference>
<dbReference type="PANTHER" id="PTHR43591:SF24">
    <property type="entry name" value="2-METHOXY-6-POLYPRENYL-1,4-BENZOQUINOL METHYLASE, MITOCHONDRIAL"/>
    <property type="match status" value="1"/>
</dbReference>
<keyword evidence="2" id="KW-0808">Transferase</keyword>
<feature type="domain" description="Methyltransferase type 11" evidence="1">
    <location>
        <begin position="45"/>
        <end position="140"/>
    </location>
</feature>
<organism evidence="2 3">
    <name type="scientific">Eiseniibacteriota bacterium</name>
    <dbReference type="NCBI Taxonomy" id="2212470"/>
    <lineage>
        <taxon>Bacteria</taxon>
        <taxon>Candidatus Eiseniibacteriota</taxon>
    </lineage>
</organism>
<dbReference type="InterPro" id="IPR029063">
    <property type="entry name" value="SAM-dependent_MTases_sf"/>
</dbReference>
<name>A0A538S854_UNCEI</name>
<dbReference type="EMBL" id="VBOR01000105">
    <property type="protein sequence ID" value="TMQ47563.1"/>
    <property type="molecule type" value="Genomic_DNA"/>
</dbReference>
<dbReference type="Gene3D" id="3.40.50.150">
    <property type="entry name" value="Vaccinia Virus protein VP39"/>
    <property type="match status" value="1"/>
</dbReference>
<gene>
    <name evidence="2" type="ORF">E6K71_09485</name>
</gene>
<reference evidence="2 3" key="1">
    <citation type="journal article" date="2019" name="Nat. Microbiol.">
        <title>Mediterranean grassland soil C-N compound turnover is dependent on rainfall and depth, and is mediated by genomically divergent microorganisms.</title>
        <authorList>
            <person name="Diamond S."/>
            <person name="Andeer P.F."/>
            <person name="Li Z."/>
            <person name="Crits-Christoph A."/>
            <person name="Burstein D."/>
            <person name="Anantharaman K."/>
            <person name="Lane K.R."/>
            <person name="Thomas B.C."/>
            <person name="Pan C."/>
            <person name="Northen T.R."/>
            <person name="Banfield J.F."/>
        </authorList>
    </citation>
    <scope>NUCLEOTIDE SEQUENCE [LARGE SCALE GENOMIC DNA]</scope>
    <source>
        <strain evidence="2">WS_1</strain>
    </source>
</reference>
<evidence type="ECO:0000313" key="2">
    <source>
        <dbReference type="EMBL" id="TMQ47563.1"/>
    </source>
</evidence>
<dbReference type="Proteomes" id="UP000316292">
    <property type="component" value="Unassembled WGS sequence"/>
</dbReference>
<sequence>MRQSTEAHWTRFWRERAEIEDVYSTEGRVVEEILAATPVSGKRVLEVGAGSGRDSVALAEAGAVAVLLDYSMVSLEVARRVADAAGQRVHLVRADALRMPFRDGAFHVVFHQGLLEHFRDPLPLLRENVRALGPEGILLVDVPQRFHLYTVLKHFLIAVGKWFAGWETEFTIGELEGLMRKAGVTVTRRYGNWMVPGLFYRSLRVALLRSRVARLPLYPPPLPVLSRLMARARARVRKSRIAFYTYFVIGALGRKERANSSRSVGSIG</sequence>
<accession>A0A538S854</accession>
<dbReference type="PANTHER" id="PTHR43591">
    <property type="entry name" value="METHYLTRANSFERASE"/>
    <property type="match status" value="1"/>
</dbReference>
<dbReference type="SUPFAM" id="SSF53335">
    <property type="entry name" value="S-adenosyl-L-methionine-dependent methyltransferases"/>
    <property type="match status" value="1"/>
</dbReference>
<dbReference type="AlphaFoldDB" id="A0A538S854"/>
<dbReference type="GO" id="GO:0008757">
    <property type="term" value="F:S-adenosylmethionine-dependent methyltransferase activity"/>
    <property type="evidence" value="ECO:0007669"/>
    <property type="project" value="InterPro"/>
</dbReference>
<protein>
    <submittedName>
        <fullName evidence="2">Class I SAM-dependent methyltransferase</fullName>
    </submittedName>
</protein>
<dbReference type="GO" id="GO:0032259">
    <property type="term" value="P:methylation"/>
    <property type="evidence" value="ECO:0007669"/>
    <property type="project" value="UniProtKB-KW"/>
</dbReference>
<proteinExistence type="predicted"/>
<keyword evidence="2" id="KW-0489">Methyltransferase</keyword>
<evidence type="ECO:0000313" key="3">
    <source>
        <dbReference type="Proteomes" id="UP000316292"/>
    </source>
</evidence>